<dbReference type="PANTHER" id="PTHR46796:SF6">
    <property type="entry name" value="ARAC SUBFAMILY"/>
    <property type="match status" value="1"/>
</dbReference>
<dbReference type="Proteomes" id="UP000520770">
    <property type="component" value="Unassembled WGS sequence"/>
</dbReference>
<dbReference type="InterPro" id="IPR009057">
    <property type="entry name" value="Homeodomain-like_sf"/>
</dbReference>
<evidence type="ECO:0000256" key="2">
    <source>
        <dbReference type="ARBA" id="ARBA00023125"/>
    </source>
</evidence>
<dbReference type="PROSITE" id="PS01124">
    <property type="entry name" value="HTH_ARAC_FAMILY_2"/>
    <property type="match status" value="1"/>
</dbReference>
<accession>A0A7W6Y2I6</accession>
<proteinExistence type="predicted"/>
<dbReference type="Pfam" id="PF12833">
    <property type="entry name" value="HTH_18"/>
    <property type="match status" value="1"/>
</dbReference>
<reference evidence="9 10" key="1">
    <citation type="submission" date="2020-08" db="EMBL/GenBank/DDBJ databases">
        <title>Genomic Encyclopedia of Type Strains, Phase IV (KMG-V): Genome sequencing to study the core and pangenomes of soil and plant-associated prokaryotes.</title>
        <authorList>
            <person name="Whitman W."/>
        </authorList>
    </citation>
    <scope>NUCLEOTIDE SEQUENCE [LARGE SCALE GENOMIC DNA]</scope>
    <source>
        <strain evidence="7 10">SEMIA 444</strain>
        <strain evidence="6 9">SEMIA 448</strain>
        <strain evidence="8 11">SEMIA 452</strain>
    </source>
</reference>
<feature type="domain" description="HTH araC/xylS-type" evidence="5">
    <location>
        <begin position="66"/>
        <end position="164"/>
    </location>
</feature>
<feature type="compositionally biased region" description="Polar residues" evidence="4">
    <location>
        <begin position="167"/>
        <end position="184"/>
    </location>
</feature>
<evidence type="ECO:0000313" key="10">
    <source>
        <dbReference type="Proteomes" id="UP000524535"/>
    </source>
</evidence>
<dbReference type="PROSITE" id="PS00041">
    <property type="entry name" value="HTH_ARAC_FAMILY_1"/>
    <property type="match status" value="1"/>
</dbReference>
<evidence type="ECO:0000313" key="11">
    <source>
        <dbReference type="Proteomes" id="UP000576087"/>
    </source>
</evidence>
<evidence type="ECO:0000256" key="3">
    <source>
        <dbReference type="ARBA" id="ARBA00023163"/>
    </source>
</evidence>
<evidence type="ECO:0000313" key="9">
    <source>
        <dbReference type="Proteomes" id="UP000520770"/>
    </source>
</evidence>
<dbReference type="RefSeq" id="WP_394353654.1">
    <property type="nucleotide sequence ID" value="NZ_JACIGW010000003.1"/>
</dbReference>
<sequence>MVPVPKQNRLSVDKLRYYVLDPQFNNSVRNQVLSFPIVVASYPEQIEIKPLPKPRYCGSLTIWQRRRVTQYIEENLSNIIRIEDLADLVRLSPGYFTTTFKTAFGISPYQYIISQRLDMAKYLLQNTNLPLCEIAIDCGLSDQSHLCNLFRRTFGMSPSKWRKRQDGLSSSVSAPTNTSELAIR</sequence>
<keyword evidence="3" id="KW-0804">Transcription</keyword>
<keyword evidence="1" id="KW-0805">Transcription regulation</keyword>
<evidence type="ECO:0000256" key="1">
    <source>
        <dbReference type="ARBA" id="ARBA00023015"/>
    </source>
</evidence>
<dbReference type="PANTHER" id="PTHR46796">
    <property type="entry name" value="HTH-TYPE TRANSCRIPTIONAL ACTIVATOR RHAS-RELATED"/>
    <property type="match status" value="1"/>
</dbReference>
<comment type="caution">
    <text evidence="8">The sequence shown here is derived from an EMBL/GenBank/DDBJ whole genome shotgun (WGS) entry which is preliminary data.</text>
</comment>
<evidence type="ECO:0000313" key="6">
    <source>
        <dbReference type="EMBL" id="MBB4349418.1"/>
    </source>
</evidence>
<dbReference type="SUPFAM" id="SSF46689">
    <property type="entry name" value="Homeodomain-like"/>
    <property type="match status" value="2"/>
</dbReference>
<dbReference type="EMBL" id="JACIGY010000003">
    <property type="protein sequence ID" value="MBB4412360.1"/>
    <property type="molecule type" value="Genomic_DNA"/>
</dbReference>
<dbReference type="GO" id="GO:0003700">
    <property type="term" value="F:DNA-binding transcription factor activity"/>
    <property type="evidence" value="ECO:0007669"/>
    <property type="project" value="InterPro"/>
</dbReference>
<dbReference type="AlphaFoldDB" id="A0A7W6Y2I6"/>
<dbReference type="Proteomes" id="UP000576087">
    <property type="component" value="Unassembled WGS sequence"/>
</dbReference>
<dbReference type="GO" id="GO:0043565">
    <property type="term" value="F:sequence-specific DNA binding"/>
    <property type="evidence" value="ECO:0007669"/>
    <property type="project" value="InterPro"/>
</dbReference>
<dbReference type="Proteomes" id="UP000524535">
    <property type="component" value="Unassembled WGS sequence"/>
</dbReference>
<keyword evidence="10" id="KW-1185">Reference proteome</keyword>
<evidence type="ECO:0000256" key="4">
    <source>
        <dbReference type="SAM" id="MobiDB-lite"/>
    </source>
</evidence>
<dbReference type="InterPro" id="IPR018062">
    <property type="entry name" value="HTH_AraC-typ_CS"/>
</dbReference>
<keyword evidence="2 8" id="KW-0238">DNA-binding</keyword>
<evidence type="ECO:0000259" key="5">
    <source>
        <dbReference type="PROSITE" id="PS01124"/>
    </source>
</evidence>
<evidence type="ECO:0000313" key="8">
    <source>
        <dbReference type="EMBL" id="MBB4446992.1"/>
    </source>
</evidence>
<dbReference type="EMBL" id="JACIGW010000003">
    <property type="protein sequence ID" value="MBB4349418.1"/>
    <property type="molecule type" value="Genomic_DNA"/>
</dbReference>
<dbReference type="Gene3D" id="1.10.10.60">
    <property type="entry name" value="Homeodomain-like"/>
    <property type="match status" value="2"/>
</dbReference>
<protein>
    <submittedName>
        <fullName evidence="8">AraC-like DNA-binding protein</fullName>
    </submittedName>
</protein>
<dbReference type="SMART" id="SM00342">
    <property type="entry name" value="HTH_ARAC"/>
    <property type="match status" value="1"/>
</dbReference>
<dbReference type="InterPro" id="IPR050204">
    <property type="entry name" value="AraC_XylS_family_regulators"/>
</dbReference>
<evidence type="ECO:0000313" key="7">
    <source>
        <dbReference type="EMBL" id="MBB4412360.1"/>
    </source>
</evidence>
<dbReference type="InterPro" id="IPR018060">
    <property type="entry name" value="HTH_AraC"/>
</dbReference>
<feature type="region of interest" description="Disordered" evidence="4">
    <location>
        <begin position="161"/>
        <end position="184"/>
    </location>
</feature>
<dbReference type="EMBL" id="JACIHM010000003">
    <property type="protein sequence ID" value="MBB4446992.1"/>
    <property type="molecule type" value="Genomic_DNA"/>
</dbReference>
<gene>
    <name evidence="7" type="ORF">GGE31_002873</name>
    <name evidence="6" type="ORF">GGE33_003180</name>
    <name evidence="8" type="ORF">GGE35_002814</name>
</gene>
<name>A0A7W6Y2I6_9HYPH</name>
<organism evidence="8 11">
    <name type="scientific">Aliirhizobium cellulosilyticum</name>
    <dbReference type="NCBI Taxonomy" id="393664"/>
    <lineage>
        <taxon>Bacteria</taxon>
        <taxon>Pseudomonadati</taxon>
        <taxon>Pseudomonadota</taxon>
        <taxon>Alphaproteobacteria</taxon>
        <taxon>Hyphomicrobiales</taxon>
        <taxon>Rhizobiaceae</taxon>
        <taxon>Aliirhizobium</taxon>
    </lineage>
</organism>